<organism evidence="1 2">
    <name type="scientific">Pistacia atlantica</name>
    <dbReference type="NCBI Taxonomy" id="434234"/>
    <lineage>
        <taxon>Eukaryota</taxon>
        <taxon>Viridiplantae</taxon>
        <taxon>Streptophyta</taxon>
        <taxon>Embryophyta</taxon>
        <taxon>Tracheophyta</taxon>
        <taxon>Spermatophyta</taxon>
        <taxon>Magnoliopsida</taxon>
        <taxon>eudicotyledons</taxon>
        <taxon>Gunneridae</taxon>
        <taxon>Pentapetalae</taxon>
        <taxon>rosids</taxon>
        <taxon>malvids</taxon>
        <taxon>Sapindales</taxon>
        <taxon>Anacardiaceae</taxon>
        <taxon>Pistacia</taxon>
    </lineage>
</organism>
<protein>
    <submittedName>
        <fullName evidence="1">Uncharacterized protein</fullName>
    </submittedName>
</protein>
<comment type="caution">
    <text evidence="1">The sequence shown here is derived from an EMBL/GenBank/DDBJ whole genome shotgun (WGS) entry which is preliminary data.</text>
</comment>
<reference evidence="2" key="1">
    <citation type="journal article" date="2023" name="G3 (Bethesda)">
        <title>Genome assembly and association tests identify interacting loci associated with vigor, precocity, and sex in interspecific pistachio rootstocks.</title>
        <authorList>
            <person name="Palmer W."/>
            <person name="Jacygrad E."/>
            <person name="Sagayaradj S."/>
            <person name="Cavanaugh K."/>
            <person name="Han R."/>
            <person name="Bertier L."/>
            <person name="Beede B."/>
            <person name="Kafkas S."/>
            <person name="Golino D."/>
            <person name="Preece J."/>
            <person name="Michelmore R."/>
        </authorList>
    </citation>
    <scope>NUCLEOTIDE SEQUENCE [LARGE SCALE GENOMIC DNA]</scope>
</reference>
<evidence type="ECO:0000313" key="1">
    <source>
        <dbReference type="EMBL" id="KAJ0101695.1"/>
    </source>
</evidence>
<accession>A0ACC1BRW6</accession>
<evidence type="ECO:0000313" key="2">
    <source>
        <dbReference type="Proteomes" id="UP001164250"/>
    </source>
</evidence>
<dbReference type="EMBL" id="CM047899">
    <property type="protein sequence ID" value="KAJ0101695.1"/>
    <property type="molecule type" value="Genomic_DNA"/>
</dbReference>
<gene>
    <name evidence="1" type="ORF">Patl1_03963</name>
</gene>
<proteinExistence type="predicted"/>
<keyword evidence="2" id="KW-1185">Reference proteome</keyword>
<dbReference type="Proteomes" id="UP001164250">
    <property type="component" value="Chromosome 3"/>
</dbReference>
<name>A0ACC1BRW6_9ROSI</name>
<sequence length="69" mass="8364">MKKRVIKEAEAETQAAFNFRLEAEEEEEEEEREQNGMISTEELNKKFEDFIRKMKEELRIEARQQLVMV</sequence>